<keyword evidence="1" id="KW-1133">Transmembrane helix</keyword>
<feature type="non-terminal residue" evidence="2">
    <location>
        <position position="1"/>
    </location>
</feature>
<name>A0A1J6J773_NICAT</name>
<reference evidence="2" key="1">
    <citation type="submission" date="2016-11" db="EMBL/GenBank/DDBJ databases">
        <title>The genome of Nicotiana attenuata.</title>
        <authorList>
            <person name="Xu S."/>
            <person name="Brockmoeller T."/>
            <person name="Gaquerel E."/>
            <person name="Navarro A."/>
            <person name="Kuhl H."/>
            <person name="Gase K."/>
            <person name="Ling Z."/>
            <person name="Zhou W."/>
            <person name="Kreitzer C."/>
            <person name="Stanke M."/>
            <person name="Tang H."/>
            <person name="Lyons E."/>
            <person name="Pandey P."/>
            <person name="Pandey S.P."/>
            <person name="Timmermann B."/>
            <person name="Baldwin I.T."/>
        </authorList>
    </citation>
    <scope>NUCLEOTIDE SEQUENCE [LARGE SCALE GENOMIC DNA]</scope>
    <source>
        <strain evidence="2">UT</strain>
    </source>
</reference>
<sequence>LESSSNNFILQNTLKFLVVWPLLLLAITEEFLFALFSKIIKFAVVRSSSSPKPECIDLFDAPKFAASQKPTSVEAMKLQHGIVTIEPWTMMDI</sequence>
<organism evidence="2 3">
    <name type="scientific">Nicotiana attenuata</name>
    <name type="common">Coyote tobacco</name>
    <dbReference type="NCBI Taxonomy" id="49451"/>
    <lineage>
        <taxon>Eukaryota</taxon>
        <taxon>Viridiplantae</taxon>
        <taxon>Streptophyta</taxon>
        <taxon>Embryophyta</taxon>
        <taxon>Tracheophyta</taxon>
        <taxon>Spermatophyta</taxon>
        <taxon>Magnoliopsida</taxon>
        <taxon>eudicotyledons</taxon>
        <taxon>Gunneridae</taxon>
        <taxon>Pentapetalae</taxon>
        <taxon>asterids</taxon>
        <taxon>lamiids</taxon>
        <taxon>Solanales</taxon>
        <taxon>Solanaceae</taxon>
        <taxon>Nicotianoideae</taxon>
        <taxon>Nicotianeae</taxon>
        <taxon>Nicotiana</taxon>
    </lineage>
</organism>
<comment type="caution">
    <text evidence="2">The sequence shown here is derived from an EMBL/GenBank/DDBJ whole genome shotgun (WGS) entry which is preliminary data.</text>
</comment>
<evidence type="ECO:0000313" key="3">
    <source>
        <dbReference type="Proteomes" id="UP000187609"/>
    </source>
</evidence>
<protein>
    <submittedName>
        <fullName evidence="2">Uncharacterized protein</fullName>
    </submittedName>
</protein>
<evidence type="ECO:0000256" key="1">
    <source>
        <dbReference type="SAM" id="Phobius"/>
    </source>
</evidence>
<evidence type="ECO:0000313" key="2">
    <source>
        <dbReference type="EMBL" id="OIT03049.1"/>
    </source>
</evidence>
<feature type="transmembrane region" description="Helical" evidence="1">
    <location>
        <begin position="16"/>
        <end position="36"/>
    </location>
</feature>
<gene>
    <name evidence="2" type="ORF">A4A49_53075</name>
</gene>
<keyword evidence="3" id="KW-1185">Reference proteome</keyword>
<keyword evidence="1" id="KW-0472">Membrane</keyword>
<proteinExistence type="predicted"/>
<dbReference type="Proteomes" id="UP000187609">
    <property type="component" value="Unassembled WGS sequence"/>
</dbReference>
<keyword evidence="1" id="KW-0812">Transmembrane</keyword>
<dbReference type="EMBL" id="MJEQ01037187">
    <property type="protein sequence ID" value="OIT03049.1"/>
    <property type="molecule type" value="Genomic_DNA"/>
</dbReference>
<dbReference type="AlphaFoldDB" id="A0A1J6J773"/>
<accession>A0A1J6J773</accession>